<name>A0A0A0IGQ7_CLOBO</name>
<accession>A0A0A0IGQ7</accession>
<dbReference type="EMBL" id="JDRY01000034">
    <property type="protein sequence ID" value="KGM99461.1"/>
    <property type="molecule type" value="Genomic_DNA"/>
</dbReference>
<proteinExistence type="predicted"/>
<dbReference type="Proteomes" id="UP000030014">
    <property type="component" value="Unassembled WGS sequence"/>
</dbReference>
<organism evidence="1 2">
    <name type="scientific">Clostridium botulinum C/D str. DC5</name>
    <dbReference type="NCBI Taxonomy" id="1443128"/>
    <lineage>
        <taxon>Bacteria</taxon>
        <taxon>Bacillati</taxon>
        <taxon>Bacillota</taxon>
        <taxon>Clostridia</taxon>
        <taxon>Eubacteriales</taxon>
        <taxon>Clostridiaceae</taxon>
        <taxon>Clostridium</taxon>
    </lineage>
</organism>
<evidence type="ECO:0000313" key="1">
    <source>
        <dbReference type="EMBL" id="KGM99461.1"/>
    </source>
</evidence>
<gene>
    <name evidence="1" type="ORF">Z955_07835</name>
</gene>
<reference evidence="1 2" key="1">
    <citation type="submission" date="2014-01" db="EMBL/GenBank/DDBJ databases">
        <title>Plasmidome dynamics in the species complex Clostridium novyi sensu lato converts strains of independent lineages into distinctly different pathogens.</title>
        <authorList>
            <person name="Skarin H."/>
            <person name="Segerman B."/>
        </authorList>
    </citation>
    <scope>NUCLEOTIDE SEQUENCE [LARGE SCALE GENOMIC DNA]</scope>
    <source>
        <strain evidence="1 2">DC5</strain>
    </source>
</reference>
<protein>
    <submittedName>
        <fullName evidence="1">Uncharacterized protein</fullName>
    </submittedName>
</protein>
<evidence type="ECO:0000313" key="2">
    <source>
        <dbReference type="Proteomes" id="UP000030014"/>
    </source>
</evidence>
<comment type="caution">
    <text evidence="1">The sequence shown here is derived from an EMBL/GenBank/DDBJ whole genome shotgun (WGS) entry which is preliminary data.</text>
</comment>
<dbReference type="AlphaFoldDB" id="A0A0A0IGQ7"/>
<sequence length="73" mass="8425">MLISSSEKPKYINFLPDDMAKIWNSPKIKKSLSINSRLIDRVEKIFSEIYKIHGNDSKIIDTALLLALLIHKK</sequence>